<name>X1J3N8_9ZZZZ</name>
<sequence length="30" mass="3517">AIDKNRLTSRGSYINSYEVFTNHKFFLASH</sequence>
<organism evidence="1">
    <name type="scientific">marine sediment metagenome</name>
    <dbReference type="NCBI Taxonomy" id="412755"/>
    <lineage>
        <taxon>unclassified sequences</taxon>
        <taxon>metagenomes</taxon>
        <taxon>ecological metagenomes</taxon>
    </lineage>
</organism>
<evidence type="ECO:0000313" key="1">
    <source>
        <dbReference type="EMBL" id="GAH76110.1"/>
    </source>
</evidence>
<feature type="non-terminal residue" evidence="1">
    <location>
        <position position="1"/>
    </location>
</feature>
<gene>
    <name evidence="1" type="ORF">S03H2_44391</name>
</gene>
<accession>X1J3N8</accession>
<dbReference type="EMBL" id="BARU01027754">
    <property type="protein sequence ID" value="GAH76110.1"/>
    <property type="molecule type" value="Genomic_DNA"/>
</dbReference>
<protein>
    <submittedName>
        <fullName evidence="1">Uncharacterized protein</fullName>
    </submittedName>
</protein>
<reference evidence="1" key="1">
    <citation type="journal article" date="2014" name="Front. Microbiol.">
        <title>High frequency of phylogenetically diverse reductive dehalogenase-homologous genes in deep subseafloor sedimentary metagenomes.</title>
        <authorList>
            <person name="Kawai M."/>
            <person name="Futagami T."/>
            <person name="Toyoda A."/>
            <person name="Takaki Y."/>
            <person name="Nishi S."/>
            <person name="Hori S."/>
            <person name="Arai W."/>
            <person name="Tsubouchi T."/>
            <person name="Morono Y."/>
            <person name="Uchiyama I."/>
            <person name="Ito T."/>
            <person name="Fujiyama A."/>
            <person name="Inagaki F."/>
            <person name="Takami H."/>
        </authorList>
    </citation>
    <scope>NUCLEOTIDE SEQUENCE</scope>
    <source>
        <strain evidence="1">Expedition CK06-06</strain>
    </source>
</reference>
<comment type="caution">
    <text evidence="1">The sequence shown here is derived from an EMBL/GenBank/DDBJ whole genome shotgun (WGS) entry which is preliminary data.</text>
</comment>
<proteinExistence type="predicted"/>
<dbReference type="AlphaFoldDB" id="X1J3N8"/>